<evidence type="ECO:0000313" key="2">
    <source>
        <dbReference type="EMBL" id="KAK7037496.1"/>
    </source>
</evidence>
<dbReference type="AlphaFoldDB" id="A0AAW0CEH3"/>
<keyword evidence="1" id="KW-0812">Transmembrane</keyword>
<dbReference type="InterPro" id="IPR009486">
    <property type="entry name" value="Pur_nuclsid_perm"/>
</dbReference>
<feature type="transmembrane region" description="Helical" evidence="1">
    <location>
        <begin position="119"/>
        <end position="140"/>
    </location>
</feature>
<keyword evidence="1" id="KW-0472">Membrane</keyword>
<proteinExistence type="predicted"/>
<organism evidence="2 3">
    <name type="scientific">Paramarasmius palmivorus</name>
    <dbReference type="NCBI Taxonomy" id="297713"/>
    <lineage>
        <taxon>Eukaryota</taxon>
        <taxon>Fungi</taxon>
        <taxon>Dikarya</taxon>
        <taxon>Basidiomycota</taxon>
        <taxon>Agaricomycotina</taxon>
        <taxon>Agaricomycetes</taxon>
        <taxon>Agaricomycetidae</taxon>
        <taxon>Agaricales</taxon>
        <taxon>Marasmiineae</taxon>
        <taxon>Marasmiaceae</taxon>
        <taxon>Paramarasmius</taxon>
    </lineage>
</organism>
<comment type="caution">
    <text evidence="2">The sequence shown here is derived from an EMBL/GenBank/DDBJ whole genome shotgun (WGS) entry which is preliminary data.</text>
</comment>
<dbReference type="Pfam" id="PF06516">
    <property type="entry name" value="NUP"/>
    <property type="match status" value="1"/>
</dbReference>
<evidence type="ECO:0008006" key="4">
    <source>
        <dbReference type="Google" id="ProtNLM"/>
    </source>
</evidence>
<feature type="transmembrane region" description="Helical" evidence="1">
    <location>
        <begin position="29"/>
        <end position="48"/>
    </location>
</feature>
<dbReference type="PANTHER" id="PTHR38643:SF1">
    <property type="entry name" value="PURINE NUCLEOSIDE PERMEASE C285.05-RELATED"/>
    <property type="match status" value="1"/>
</dbReference>
<evidence type="ECO:0000313" key="3">
    <source>
        <dbReference type="Proteomes" id="UP001383192"/>
    </source>
</evidence>
<accession>A0AAW0CEH3</accession>
<feature type="transmembrane region" description="Helical" evidence="1">
    <location>
        <begin position="76"/>
        <end position="99"/>
    </location>
</feature>
<dbReference type="Proteomes" id="UP001383192">
    <property type="component" value="Unassembled WGS sequence"/>
</dbReference>
<dbReference type="GO" id="GO:0005783">
    <property type="term" value="C:endoplasmic reticulum"/>
    <property type="evidence" value="ECO:0007669"/>
    <property type="project" value="TreeGrafter"/>
</dbReference>
<gene>
    <name evidence="2" type="ORF">VNI00_010988</name>
</gene>
<sequence>MLTYCVARLGGNIVLGAFRDPAFCRNTQAISYAAPAATTAVATILIGIKARTYFRVSRQYGLGDTRLSKRSKAEGIVVLLLESGLAYFLFFLAQVITVIPSVKSALNADPNLRFATSVFSYQTSCIVGMYPTIIICLVHARRSVMDSSTLRSSEYHSSIRGRKTPIALGGFRSAPESSVPTSRDVESREEEVDLQVFKPRIADTGGVNLKSTFQHHHLMMRWNLAQVAVIAPALLAARANSHADTRSGSGRITPKVFILNMFDQEANVWYNIPEFDLLARNITVPGVPSSFPDAHCTRNGSICELVAGEAEINAAVTMSALVYSSIFDLTRTYFLVSGVAGVSPKLGTTGSVTLARFAVQVALQYEIDGREIPPGFGTGYIPQGSRAPDQFPSLLYGTEVFELNDNLRLLAYQFAQQAMLHDTAAAQLYRSQYASAPAFIPGAKPPSVVLCDTATSDNFWAGNLLAEAFENTTALFTNNTGTYCSTQQEDNAILEALLRGAVSKRVDFSRIIIMRTGSDFDRPFPGQSAYEGLFADQGGFEPALVNSYRAGVKIVQGIVDGWDSRFYQGIEASNYVGDILGSLGGQPSAVDRVSETRSYRSGKRIRDDRRALYNV</sequence>
<keyword evidence="3" id="KW-1185">Reference proteome</keyword>
<protein>
    <recommendedName>
        <fullName evidence="4">Purine nucleoside permease</fullName>
    </recommendedName>
</protein>
<name>A0AAW0CEH3_9AGAR</name>
<dbReference type="GO" id="GO:0055085">
    <property type="term" value="P:transmembrane transport"/>
    <property type="evidence" value="ECO:0007669"/>
    <property type="project" value="InterPro"/>
</dbReference>
<evidence type="ECO:0000256" key="1">
    <source>
        <dbReference type="SAM" id="Phobius"/>
    </source>
</evidence>
<keyword evidence="1" id="KW-1133">Transmembrane helix</keyword>
<dbReference type="EMBL" id="JAYKXP010000046">
    <property type="protein sequence ID" value="KAK7037496.1"/>
    <property type="molecule type" value="Genomic_DNA"/>
</dbReference>
<reference evidence="2 3" key="1">
    <citation type="submission" date="2024-01" db="EMBL/GenBank/DDBJ databases">
        <title>A draft genome for a cacao thread blight-causing isolate of Paramarasmius palmivorus.</title>
        <authorList>
            <person name="Baruah I.K."/>
            <person name="Bukari Y."/>
            <person name="Amoako-Attah I."/>
            <person name="Meinhardt L.W."/>
            <person name="Bailey B.A."/>
            <person name="Cohen S.P."/>
        </authorList>
    </citation>
    <scope>NUCLEOTIDE SEQUENCE [LARGE SCALE GENOMIC DNA]</scope>
    <source>
        <strain evidence="2 3">GH-12</strain>
    </source>
</reference>
<dbReference type="PANTHER" id="PTHR38643">
    <property type="entry name" value="PURINE NUCLEOSIDE PERMEASE C285.05-RELATED"/>
    <property type="match status" value="1"/>
</dbReference>